<dbReference type="EMBL" id="JABSTR010001257">
    <property type="protein sequence ID" value="KAH9383866.1"/>
    <property type="molecule type" value="Genomic_DNA"/>
</dbReference>
<proteinExistence type="predicted"/>
<evidence type="ECO:0000259" key="2">
    <source>
        <dbReference type="Pfam" id="PF14529"/>
    </source>
</evidence>
<accession>A0A9J6H9Y0</accession>
<gene>
    <name evidence="3" type="ORF">HPB48_025638</name>
</gene>
<reference evidence="3 4" key="1">
    <citation type="journal article" date="2020" name="Cell">
        <title>Large-Scale Comparative Analyses of Tick Genomes Elucidate Their Genetic Diversity and Vector Capacities.</title>
        <authorList>
            <consortium name="Tick Genome and Microbiome Consortium (TIGMIC)"/>
            <person name="Jia N."/>
            <person name="Wang J."/>
            <person name="Shi W."/>
            <person name="Du L."/>
            <person name="Sun Y."/>
            <person name="Zhan W."/>
            <person name="Jiang J.F."/>
            <person name="Wang Q."/>
            <person name="Zhang B."/>
            <person name="Ji P."/>
            <person name="Bell-Sakyi L."/>
            <person name="Cui X.M."/>
            <person name="Yuan T.T."/>
            <person name="Jiang B.G."/>
            <person name="Yang W.F."/>
            <person name="Lam T.T."/>
            <person name="Chang Q.C."/>
            <person name="Ding S.J."/>
            <person name="Wang X.J."/>
            <person name="Zhu J.G."/>
            <person name="Ruan X.D."/>
            <person name="Zhao L."/>
            <person name="Wei J.T."/>
            <person name="Ye R.Z."/>
            <person name="Que T.C."/>
            <person name="Du C.H."/>
            <person name="Zhou Y.H."/>
            <person name="Cheng J.X."/>
            <person name="Dai P.F."/>
            <person name="Guo W.B."/>
            <person name="Han X.H."/>
            <person name="Huang E.J."/>
            <person name="Li L.F."/>
            <person name="Wei W."/>
            <person name="Gao Y.C."/>
            <person name="Liu J.Z."/>
            <person name="Shao H.Z."/>
            <person name="Wang X."/>
            <person name="Wang C.C."/>
            <person name="Yang T.C."/>
            <person name="Huo Q.B."/>
            <person name="Li W."/>
            <person name="Chen H.Y."/>
            <person name="Chen S.E."/>
            <person name="Zhou L.G."/>
            <person name="Ni X.B."/>
            <person name="Tian J.H."/>
            <person name="Sheng Y."/>
            <person name="Liu T."/>
            <person name="Pan Y.S."/>
            <person name="Xia L.Y."/>
            <person name="Li J."/>
            <person name="Zhao F."/>
            <person name="Cao W.C."/>
        </authorList>
    </citation>
    <scope>NUCLEOTIDE SEQUENCE [LARGE SCALE GENOMIC DNA]</scope>
    <source>
        <strain evidence="3">HaeL-2018</strain>
    </source>
</reference>
<dbReference type="GO" id="GO:0031012">
    <property type="term" value="C:extracellular matrix"/>
    <property type="evidence" value="ECO:0007669"/>
    <property type="project" value="TreeGrafter"/>
</dbReference>
<evidence type="ECO:0000313" key="3">
    <source>
        <dbReference type="EMBL" id="KAH9383866.1"/>
    </source>
</evidence>
<keyword evidence="4" id="KW-1185">Reference proteome</keyword>
<comment type="caution">
    <text evidence="3">The sequence shown here is derived from an EMBL/GenBank/DDBJ whole genome shotgun (WGS) entry which is preliminary data.</text>
</comment>
<evidence type="ECO:0000256" key="1">
    <source>
        <dbReference type="SAM" id="MobiDB-lite"/>
    </source>
</evidence>
<dbReference type="Proteomes" id="UP000821853">
    <property type="component" value="Unassembled WGS sequence"/>
</dbReference>
<dbReference type="Pfam" id="PF14529">
    <property type="entry name" value="Exo_endo_phos_2"/>
    <property type="match status" value="1"/>
</dbReference>
<organism evidence="3 4">
    <name type="scientific">Haemaphysalis longicornis</name>
    <name type="common">Bush tick</name>
    <dbReference type="NCBI Taxonomy" id="44386"/>
    <lineage>
        <taxon>Eukaryota</taxon>
        <taxon>Metazoa</taxon>
        <taxon>Ecdysozoa</taxon>
        <taxon>Arthropoda</taxon>
        <taxon>Chelicerata</taxon>
        <taxon>Arachnida</taxon>
        <taxon>Acari</taxon>
        <taxon>Parasitiformes</taxon>
        <taxon>Ixodida</taxon>
        <taxon>Ixodoidea</taxon>
        <taxon>Ixodidae</taxon>
        <taxon>Haemaphysalinae</taxon>
        <taxon>Haemaphysalis</taxon>
    </lineage>
</organism>
<sequence>MNILLTGDFNLHINWNSADPIPTNDTEAKFLDWLQYANLTQVVRFPTHIHGGNLNHTLDLVLCRNPAQLQSVSDTPPLSNSDHIGISSSWRLGCTGKRFVSKQVLLFNRDGRETLNHSVAAAPWFLCMDFLPDYNPWDLFYDLFSAACKASKYSKLTSKKNKVKPWITGPIRKLSNKTKRLFRKGVKSQDPEHWSEYKHLLRSLKKRRYECLTRDTFVTSPARPEHAPNGSGSSSAPSRETGPPLNSILNVASLTIHKTLRTPLANISVRLYHPSTTLVRLRMGTTTEWTSALTCRPLLCSILL</sequence>
<dbReference type="GO" id="GO:0061343">
    <property type="term" value="P:cell adhesion involved in heart morphogenesis"/>
    <property type="evidence" value="ECO:0007669"/>
    <property type="project" value="TreeGrafter"/>
</dbReference>
<dbReference type="Gene3D" id="3.60.10.10">
    <property type="entry name" value="Endonuclease/exonuclease/phosphatase"/>
    <property type="match status" value="1"/>
</dbReference>
<dbReference type="PANTHER" id="PTHR33395">
    <property type="entry name" value="TRANSCRIPTASE, PUTATIVE-RELATED-RELATED"/>
    <property type="match status" value="1"/>
</dbReference>
<dbReference type="InterPro" id="IPR005135">
    <property type="entry name" value="Endo/exonuclease/phosphatase"/>
</dbReference>
<dbReference type="VEuPathDB" id="VectorBase:HLOH_063256"/>
<feature type="region of interest" description="Disordered" evidence="1">
    <location>
        <begin position="220"/>
        <end position="244"/>
    </location>
</feature>
<dbReference type="InterPro" id="IPR036691">
    <property type="entry name" value="Endo/exonu/phosph_ase_sf"/>
</dbReference>
<dbReference type="GO" id="GO:0003824">
    <property type="term" value="F:catalytic activity"/>
    <property type="evidence" value="ECO:0007669"/>
    <property type="project" value="InterPro"/>
</dbReference>
<protein>
    <recommendedName>
        <fullName evidence="2">Endonuclease/exonuclease/phosphatase domain-containing protein</fullName>
    </recommendedName>
</protein>
<dbReference type="SUPFAM" id="SSF56219">
    <property type="entry name" value="DNase I-like"/>
    <property type="match status" value="1"/>
</dbReference>
<feature type="domain" description="Endonuclease/exonuclease/phosphatase" evidence="2">
    <location>
        <begin position="2"/>
        <end position="86"/>
    </location>
</feature>
<dbReference type="AlphaFoldDB" id="A0A9J6H9Y0"/>
<dbReference type="OrthoDB" id="10487797at2759"/>
<feature type="compositionally biased region" description="Low complexity" evidence="1">
    <location>
        <begin position="227"/>
        <end position="238"/>
    </location>
</feature>
<dbReference type="PANTHER" id="PTHR33395:SF22">
    <property type="entry name" value="REVERSE TRANSCRIPTASE DOMAIN-CONTAINING PROTEIN"/>
    <property type="match status" value="1"/>
</dbReference>
<dbReference type="GO" id="GO:0007508">
    <property type="term" value="P:larval heart development"/>
    <property type="evidence" value="ECO:0007669"/>
    <property type="project" value="TreeGrafter"/>
</dbReference>
<name>A0A9J6H9Y0_HAELO</name>
<evidence type="ECO:0000313" key="4">
    <source>
        <dbReference type="Proteomes" id="UP000821853"/>
    </source>
</evidence>